<dbReference type="InterPro" id="IPR036390">
    <property type="entry name" value="WH_DNA-bd_sf"/>
</dbReference>
<comment type="caution">
    <text evidence="5">The sequence shown here is derived from an EMBL/GenBank/DDBJ whole genome shotgun (WGS) entry which is preliminary data.</text>
</comment>
<dbReference type="Proteomes" id="UP000305109">
    <property type="component" value="Unassembled WGS sequence"/>
</dbReference>
<dbReference type="Gene3D" id="3.30.450.40">
    <property type="match status" value="1"/>
</dbReference>
<dbReference type="PANTHER" id="PTHR30136">
    <property type="entry name" value="HELIX-TURN-HELIX TRANSCRIPTIONAL REGULATOR, ICLR FAMILY"/>
    <property type="match status" value="1"/>
</dbReference>
<proteinExistence type="predicted"/>
<dbReference type="Pfam" id="PF09339">
    <property type="entry name" value="HTH_IclR"/>
    <property type="match status" value="1"/>
</dbReference>
<evidence type="ECO:0000313" key="5">
    <source>
        <dbReference type="EMBL" id="TJZ75931.1"/>
    </source>
</evidence>
<keyword evidence="1" id="KW-0805">Transcription regulation</keyword>
<sequence>MHTEDLAGIRPPAEMNTGDPSYAARLTLILGAFEGPSSHLRAEDVVARTRLPRSTTHRILEQLAQLHWLTRTGRLYRLGCRALALGGSGGRDELRAAAAPHLHDLNMATKLIAHLAVLEGTDVVYLDKVGGRCAPAIRTRVGGRAPAHQTPEGRAVLATLPIEEVDALYSGRNDRGVDLGVLHEELFTIRRRNGTSLMFGHHEHRESAISVAVRDDDGEPVSMACVSLRGHVDPARLNSLAPALTLAVRRIRDALGPV</sequence>
<evidence type="ECO:0000256" key="2">
    <source>
        <dbReference type="ARBA" id="ARBA00023125"/>
    </source>
</evidence>
<keyword evidence="2" id="KW-0238">DNA-binding</keyword>
<dbReference type="SUPFAM" id="SSF55781">
    <property type="entry name" value="GAF domain-like"/>
    <property type="match status" value="1"/>
</dbReference>
<dbReference type="EMBL" id="SUMD01000009">
    <property type="protein sequence ID" value="TJZ75931.1"/>
    <property type="molecule type" value="Genomic_DNA"/>
</dbReference>
<dbReference type="Pfam" id="PF01614">
    <property type="entry name" value="IclR_C"/>
    <property type="match status" value="1"/>
</dbReference>
<dbReference type="InterPro" id="IPR005471">
    <property type="entry name" value="Tscrpt_reg_IclR_N"/>
</dbReference>
<dbReference type="PROSITE" id="PS51078">
    <property type="entry name" value="ICLR_ED"/>
    <property type="match status" value="1"/>
</dbReference>
<gene>
    <name evidence="5" type="ORF">FCG67_18055</name>
</gene>
<evidence type="ECO:0000259" key="4">
    <source>
        <dbReference type="PROSITE" id="PS51078"/>
    </source>
</evidence>
<keyword evidence="6" id="KW-1185">Reference proteome</keyword>
<dbReference type="InterPro" id="IPR036388">
    <property type="entry name" value="WH-like_DNA-bd_sf"/>
</dbReference>
<dbReference type="InterPro" id="IPR050707">
    <property type="entry name" value="HTH_MetabolicPath_Reg"/>
</dbReference>
<dbReference type="SMART" id="SM00346">
    <property type="entry name" value="HTH_ICLR"/>
    <property type="match status" value="1"/>
</dbReference>
<organism evidence="5 6">
    <name type="scientific">Rhodococcus oryzae</name>
    <dbReference type="NCBI Taxonomy" id="2571143"/>
    <lineage>
        <taxon>Bacteria</taxon>
        <taxon>Bacillati</taxon>
        <taxon>Actinomycetota</taxon>
        <taxon>Actinomycetes</taxon>
        <taxon>Mycobacteriales</taxon>
        <taxon>Nocardiaceae</taxon>
        <taxon>Rhodococcus</taxon>
    </lineage>
</organism>
<evidence type="ECO:0000256" key="3">
    <source>
        <dbReference type="ARBA" id="ARBA00023163"/>
    </source>
</evidence>
<keyword evidence="3" id="KW-0804">Transcription</keyword>
<dbReference type="InterPro" id="IPR029016">
    <property type="entry name" value="GAF-like_dom_sf"/>
</dbReference>
<feature type="domain" description="IclR-ED" evidence="4">
    <location>
        <begin position="74"/>
        <end position="257"/>
    </location>
</feature>
<protein>
    <submittedName>
        <fullName evidence="5">IclR family transcriptional regulator</fullName>
    </submittedName>
</protein>
<dbReference type="Gene3D" id="1.10.10.10">
    <property type="entry name" value="Winged helix-like DNA-binding domain superfamily/Winged helix DNA-binding domain"/>
    <property type="match status" value="1"/>
</dbReference>
<name>A0ABY2RG76_9NOCA</name>
<dbReference type="PANTHER" id="PTHR30136:SF24">
    <property type="entry name" value="HTH-TYPE TRANSCRIPTIONAL REPRESSOR ALLR"/>
    <property type="match status" value="1"/>
</dbReference>
<dbReference type="RefSeq" id="WP_136911081.1">
    <property type="nucleotide sequence ID" value="NZ_JBITGO010000011.1"/>
</dbReference>
<accession>A0ABY2RG76</accession>
<dbReference type="InterPro" id="IPR014757">
    <property type="entry name" value="Tscrpt_reg_IclR_C"/>
</dbReference>
<evidence type="ECO:0000313" key="6">
    <source>
        <dbReference type="Proteomes" id="UP000305109"/>
    </source>
</evidence>
<reference evidence="5 6" key="1">
    <citation type="submission" date="2019-04" db="EMBL/GenBank/DDBJ databases">
        <title>Rhodococcus oryzae sp. nov., a novel actinomycete isolated from rhizosphere soil of rice (Oryza sativa L.).</title>
        <authorList>
            <person name="Li C."/>
        </authorList>
    </citation>
    <scope>NUCLEOTIDE SEQUENCE [LARGE SCALE GENOMIC DNA]</scope>
    <source>
        <strain evidence="5 6">NEAU-CX67</strain>
    </source>
</reference>
<dbReference type="SUPFAM" id="SSF46785">
    <property type="entry name" value="Winged helix' DNA-binding domain"/>
    <property type="match status" value="1"/>
</dbReference>
<evidence type="ECO:0000256" key="1">
    <source>
        <dbReference type="ARBA" id="ARBA00023015"/>
    </source>
</evidence>